<reference evidence="1" key="1">
    <citation type="journal article" date="2019" name="Sci. Rep.">
        <title>Draft genome of Tanacetum cinerariifolium, the natural source of mosquito coil.</title>
        <authorList>
            <person name="Yamashiro T."/>
            <person name="Shiraishi A."/>
            <person name="Satake H."/>
            <person name="Nakayama K."/>
        </authorList>
    </citation>
    <scope>NUCLEOTIDE SEQUENCE</scope>
</reference>
<organism evidence="1">
    <name type="scientific">Tanacetum cinerariifolium</name>
    <name type="common">Dalmatian daisy</name>
    <name type="synonym">Chrysanthemum cinerariifolium</name>
    <dbReference type="NCBI Taxonomy" id="118510"/>
    <lineage>
        <taxon>Eukaryota</taxon>
        <taxon>Viridiplantae</taxon>
        <taxon>Streptophyta</taxon>
        <taxon>Embryophyta</taxon>
        <taxon>Tracheophyta</taxon>
        <taxon>Spermatophyta</taxon>
        <taxon>Magnoliopsida</taxon>
        <taxon>eudicotyledons</taxon>
        <taxon>Gunneridae</taxon>
        <taxon>Pentapetalae</taxon>
        <taxon>asterids</taxon>
        <taxon>campanulids</taxon>
        <taxon>Asterales</taxon>
        <taxon>Asteraceae</taxon>
        <taxon>Asteroideae</taxon>
        <taxon>Anthemideae</taxon>
        <taxon>Anthemidinae</taxon>
        <taxon>Tanacetum</taxon>
    </lineage>
</organism>
<dbReference type="AlphaFoldDB" id="A0A6L2KMQ4"/>
<name>A0A6L2KMQ4_TANCI</name>
<gene>
    <name evidence="1" type="ORF">Tci_022771</name>
</gene>
<dbReference type="EMBL" id="BKCJ010002768">
    <property type="protein sequence ID" value="GEU50793.1"/>
    <property type="molecule type" value="Genomic_DNA"/>
</dbReference>
<proteinExistence type="predicted"/>
<protein>
    <submittedName>
        <fullName evidence="1">Uncharacterized protein</fullName>
    </submittedName>
</protein>
<comment type="caution">
    <text evidence="1">The sequence shown here is derived from an EMBL/GenBank/DDBJ whole genome shotgun (WGS) entry which is preliminary data.</text>
</comment>
<evidence type="ECO:0000313" key="1">
    <source>
        <dbReference type="EMBL" id="GEU50793.1"/>
    </source>
</evidence>
<accession>A0A6L2KMQ4</accession>
<sequence length="602" mass="68045">MRLTSMMKNDCRNACFKCKAKQRLIQLDQGVAANRNLILFLLQDSFSSFDSIFHIPPHWDTTRKFKEDLFTYCIENGILQDSSEPSNDNTNVVNALQEPFVVKQDPGKNSSRSPLQINHHCCYGCGDSLECIFCHQCTCELCGEGAHYGYNCPPKVPIVLDPEPFNNQTVDELPQTVPSFDPTCYSEDGNSFTYDPKSNLVHDSPNVFDPPPQPPLYSCKFCGNDARYGYYCTPQIPVCYDDDDDEDYTIAITHKEPDNSLSMRDEHLDTIPAMKSDEFIKSSVENLLPNPSESEGKYECDVPAREDFTTFSNILFDADYDFSSSDDQSFYDEDIPKEIYSNPLFDEEIISMKIDPHHFNAESDLIESLINHDSPIISSSSKIDSLFDKFAGELTLLKSIPPGINEIECDHEEETYFIKRLLYDNSSPRPPKEFISENSDTAFVSFSPFTIPAEDSDSLMEEIDLSFTPDDPMSSGIEEDDDDSERDIIILEELLSNDSLLLPENKSFHFDIPSSSRPPTKPPDGNSGILNVKVMGDISEHKVLMPRIMFTQPTLVPNQDKSPGLLSHLGHEAFQPSTEGPMMIYGRNVPILDVPFFRFYPP</sequence>